<comment type="caution">
    <text evidence="2">The sequence shown here is derived from an EMBL/GenBank/DDBJ whole genome shotgun (WGS) entry which is preliminary data.</text>
</comment>
<dbReference type="SUPFAM" id="SSF50341">
    <property type="entry name" value="CheW-like"/>
    <property type="match status" value="1"/>
</dbReference>
<evidence type="ECO:0000313" key="2">
    <source>
        <dbReference type="EMBL" id="OIP38037.1"/>
    </source>
</evidence>
<dbReference type="InterPro" id="IPR002545">
    <property type="entry name" value="CheW-lke_dom"/>
</dbReference>
<dbReference type="Gene3D" id="2.40.50.180">
    <property type="entry name" value="CheA-289, Domain 4"/>
    <property type="match status" value="1"/>
</dbReference>
<dbReference type="EMBL" id="MNYI01000190">
    <property type="protein sequence ID" value="OIP38037.1"/>
    <property type="molecule type" value="Genomic_DNA"/>
</dbReference>
<name>A0A1J5DPH8_9BACT</name>
<dbReference type="Proteomes" id="UP000183085">
    <property type="component" value="Unassembled WGS sequence"/>
</dbReference>
<dbReference type="STRING" id="1817895.AUJ95_07335"/>
<dbReference type="GO" id="GO:0006935">
    <property type="term" value="P:chemotaxis"/>
    <property type="evidence" value="ECO:0007669"/>
    <property type="project" value="InterPro"/>
</dbReference>
<evidence type="ECO:0000313" key="3">
    <source>
        <dbReference type="Proteomes" id="UP000183085"/>
    </source>
</evidence>
<dbReference type="Gene3D" id="2.30.30.40">
    <property type="entry name" value="SH3 Domains"/>
    <property type="match status" value="1"/>
</dbReference>
<dbReference type="GO" id="GO:0007165">
    <property type="term" value="P:signal transduction"/>
    <property type="evidence" value="ECO:0007669"/>
    <property type="project" value="InterPro"/>
</dbReference>
<dbReference type="SMART" id="SM00260">
    <property type="entry name" value="CheW"/>
    <property type="match status" value="1"/>
</dbReference>
<dbReference type="AlphaFoldDB" id="A0A1J5DPH8"/>
<gene>
    <name evidence="2" type="ORF">AUJ95_07335</name>
</gene>
<dbReference type="Pfam" id="PF01584">
    <property type="entry name" value="CheW"/>
    <property type="match status" value="1"/>
</dbReference>
<accession>A0A1J5DPH8</accession>
<sequence>MEFVLFIVGSIHFGIKLEDVIEIFDAPQMIGHRFLFRDNDLDVVYLSALFGIEDDFGQPQGDSISGRIATTEKKNIIVSRINGVEKAVVVDNVSEIKRIEPSQIKKLPELIQSLVRAKCFWGAVKEGDRLRLLVDMNGLE</sequence>
<dbReference type="InterPro" id="IPR036061">
    <property type="entry name" value="CheW-like_dom_sf"/>
</dbReference>
<reference evidence="2 3" key="1">
    <citation type="journal article" date="2016" name="Environ. Microbiol.">
        <title>Genomic resolution of a cold subsurface aquifer community provides metabolic insights for novel microbes adapted to high CO concentrations.</title>
        <authorList>
            <person name="Probst A.J."/>
            <person name="Castelle C.J."/>
            <person name="Singh A."/>
            <person name="Brown C.T."/>
            <person name="Anantharaman K."/>
            <person name="Sharon I."/>
            <person name="Hug L.A."/>
            <person name="Burstein D."/>
            <person name="Emerson J.B."/>
            <person name="Thomas B.C."/>
            <person name="Banfield J.F."/>
        </authorList>
    </citation>
    <scope>NUCLEOTIDE SEQUENCE [LARGE SCALE GENOMIC DNA]</scope>
    <source>
        <strain evidence="2">CG2_30_40_21</strain>
    </source>
</reference>
<protein>
    <recommendedName>
        <fullName evidence="1">CheW-like domain-containing protein</fullName>
    </recommendedName>
</protein>
<dbReference type="PROSITE" id="PS50851">
    <property type="entry name" value="CHEW"/>
    <property type="match status" value="1"/>
</dbReference>
<feature type="domain" description="CheW-like" evidence="1">
    <location>
        <begin position="1"/>
        <end position="140"/>
    </location>
</feature>
<proteinExistence type="predicted"/>
<organism evidence="2 3">
    <name type="scientific">Candidatus Desantisbacteria bacterium CG2_30_40_21</name>
    <dbReference type="NCBI Taxonomy" id="1817895"/>
    <lineage>
        <taxon>Bacteria</taxon>
        <taxon>Candidatus Desantisiibacteriota</taxon>
    </lineage>
</organism>
<evidence type="ECO:0000259" key="1">
    <source>
        <dbReference type="PROSITE" id="PS50851"/>
    </source>
</evidence>